<comment type="caution">
    <text evidence="1">The sequence shown here is derived from an EMBL/GenBank/DDBJ whole genome shotgun (WGS) entry which is preliminary data.</text>
</comment>
<dbReference type="Proteomes" id="UP000719412">
    <property type="component" value="Unassembled WGS sequence"/>
</dbReference>
<name>A0A8J6HP56_TENMO</name>
<gene>
    <name evidence="1" type="ORF">GEV33_004734</name>
</gene>
<evidence type="ECO:0000313" key="2">
    <source>
        <dbReference type="Proteomes" id="UP000719412"/>
    </source>
</evidence>
<accession>A0A8J6HP56</accession>
<reference evidence="1" key="1">
    <citation type="journal article" date="2020" name="J Insects Food Feed">
        <title>The yellow mealworm (Tenebrio molitor) genome: a resource for the emerging insects as food and feed industry.</title>
        <authorList>
            <person name="Eriksson T."/>
            <person name="Andere A."/>
            <person name="Kelstrup H."/>
            <person name="Emery V."/>
            <person name="Picard C."/>
        </authorList>
    </citation>
    <scope>NUCLEOTIDE SEQUENCE</scope>
    <source>
        <strain evidence="1">Stoneville</strain>
        <tissue evidence="1">Whole head</tissue>
    </source>
</reference>
<proteinExistence type="predicted"/>
<organism evidence="1 2">
    <name type="scientific">Tenebrio molitor</name>
    <name type="common">Yellow mealworm beetle</name>
    <dbReference type="NCBI Taxonomy" id="7067"/>
    <lineage>
        <taxon>Eukaryota</taxon>
        <taxon>Metazoa</taxon>
        <taxon>Ecdysozoa</taxon>
        <taxon>Arthropoda</taxon>
        <taxon>Hexapoda</taxon>
        <taxon>Insecta</taxon>
        <taxon>Pterygota</taxon>
        <taxon>Neoptera</taxon>
        <taxon>Endopterygota</taxon>
        <taxon>Coleoptera</taxon>
        <taxon>Polyphaga</taxon>
        <taxon>Cucujiformia</taxon>
        <taxon>Tenebrionidae</taxon>
        <taxon>Tenebrio</taxon>
    </lineage>
</organism>
<keyword evidence="2" id="KW-1185">Reference proteome</keyword>
<evidence type="ECO:0000313" key="1">
    <source>
        <dbReference type="EMBL" id="KAH0818057.1"/>
    </source>
</evidence>
<sequence length="75" mass="8504">MKVARGSSIRDMAINYALLRIVPEKAITVRPTSQSVIGTGEDALRAKKRQGRIQPWRCYRTLSRERYGADGEKEP</sequence>
<reference evidence="1" key="2">
    <citation type="submission" date="2021-08" db="EMBL/GenBank/DDBJ databases">
        <authorList>
            <person name="Eriksson T."/>
        </authorList>
    </citation>
    <scope>NUCLEOTIDE SEQUENCE</scope>
    <source>
        <strain evidence="1">Stoneville</strain>
        <tissue evidence="1">Whole head</tissue>
    </source>
</reference>
<dbReference type="AlphaFoldDB" id="A0A8J6HP56"/>
<protein>
    <submittedName>
        <fullName evidence="1">Uncharacterized protein</fullName>
    </submittedName>
</protein>
<dbReference type="EMBL" id="JABDTM020018394">
    <property type="protein sequence ID" value="KAH0818057.1"/>
    <property type="molecule type" value="Genomic_DNA"/>
</dbReference>